<protein>
    <submittedName>
        <fullName evidence="1">Uncharacterized protein</fullName>
    </submittedName>
</protein>
<dbReference type="AlphaFoldDB" id="A0A0F9UA54"/>
<evidence type="ECO:0000313" key="1">
    <source>
        <dbReference type="EMBL" id="KKN50493.1"/>
    </source>
</evidence>
<accession>A0A0F9UA54</accession>
<name>A0A0F9UA54_9ZZZZ</name>
<reference evidence="1" key="1">
    <citation type="journal article" date="2015" name="Nature">
        <title>Complex archaea that bridge the gap between prokaryotes and eukaryotes.</title>
        <authorList>
            <person name="Spang A."/>
            <person name="Saw J.H."/>
            <person name="Jorgensen S.L."/>
            <person name="Zaremba-Niedzwiedzka K."/>
            <person name="Martijn J."/>
            <person name="Lind A.E."/>
            <person name="van Eijk R."/>
            <person name="Schleper C."/>
            <person name="Guy L."/>
            <person name="Ettema T.J."/>
        </authorList>
    </citation>
    <scope>NUCLEOTIDE SEQUENCE</scope>
</reference>
<dbReference type="EMBL" id="LAZR01001111">
    <property type="protein sequence ID" value="KKN50493.1"/>
    <property type="molecule type" value="Genomic_DNA"/>
</dbReference>
<sequence>MDELSDEVKNEIEEIAERAGVTTRWQDAGRLISSLAIIGWILYRINKKEAGARERRDDGET</sequence>
<proteinExistence type="predicted"/>
<organism evidence="1">
    <name type="scientific">marine sediment metagenome</name>
    <dbReference type="NCBI Taxonomy" id="412755"/>
    <lineage>
        <taxon>unclassified sequences</taxon>
        <taxon>metagenomes</taxon>
        <taxon>ecological metagenomes</taxon>
    </lineage>
</organism>
<comment type="caution">
    <text evidence="1">The sequence shown here is derived from an EMBL/GenBank/DDBJ whole genome shotgun (WGS) entry which is preliminary data.</text>
</comment>
<gene>
    <name evidence="1" type="ORF">LCGC14_0632180</name>
</gene>